<dbReference type="Proteomes" id="UP001596302">
    <property type="component" value="Unassembled WGS sequence"/>
</dbReference>
<accession>A0ABW1IYQ5</accession>
<reference evidence="2" key="1">
    <citation type="journal article" date="2019" name="Int. J. Syst. Evol. Microbiol.">
        <title>The Global Catalogue of Microorganisms (GCM) 10K type strain sequencing project: providing services to taxonomists for standard genome sequencing and annotation.</title>
        <authorList>
            <consortium name="The Broad Institute Genomics Platform"/>
            <consortium name="The Broad Institute Genome Sequencing Center for Infectious Disease"/>
            <person name="Wu L."/>
            <person name="Ma J."/>
        </authorList>
    </citation>
    <scope>NUCLEOTIDE SEQUENCE [LARGE SCALE GENOMIC DNA]</scope>
    <source>
        <strain evidence="2">CCM 8391</strain>
    </source>
</reference>
<dbReference type="RefSeq" id="WP_379583424.1">
    <property type="nucleotide sequence ID" value="NZ_JBHSQW010000010.1"/>
</dbReference>
<protein>
    <submittedName>
        <fullName evidence="1">Uncharacterized protein</fullName>
    </submittedName>
</protein>
<keyword evidence="2" id="KW-1185">Reference proteome</keyword>
<comment type="caution">
    <text evidence="1">The sequence shown here is derived from an EMBL/GenBank/DDBJ whole genome shotgun (WGS) entry which is preliminary data.</text>
</comment>
<gene>
    <name evidence="1" type="ORF">ACFQE5_05300</name>
</gene>
<evidence type="ECO:0000313" key="2">
    <source>
        <dbReference type="Proteomes" id="UP001596302"/>
    </source>
</evidence>
<organism evidence="1 2">
    <name type="scientific">Pseudonocardia hispaniensis</name>
    <dbReference type="NCBI Taxonomy" id="904933"/>
    <lineage>
        <taxon>Bacteria</taxon>
        <taxon>Bacillati</taxon>
        <taxon>Actinomycetota</taxon>
        <taxon>Actinomycetes</taxon>
        <taxon>Pseudonocardiales</taxon>
        <taxon>Pseudonocardiaceae</taxon>
        <taxon>Pseudonocardia</taxon>
    </lineage>
</organism>
<proteinExistence type="predicted"/>
<dbReference type="EMBL" id="JBHSQW010000010">
    <property type="protein sequence ID" value="MFC5993631.1"/>
    <property type="molecule type" value="Genomic_DNA"/>
</dbReference>
<name>A0ABW1IYQ5_9PSEU</name>
<dbReference type="SUPFAM" id="SSF54909">
    <property type="entry name" value="Dimeric alpha+beta barrel"/>
    <property type="match status" value="1"/>
</dbReference>
<sequence length="223" mass="24723">MNMRDDWLMLAVDPGSEVSALRSTATLRSVAEAAGASQVVFLETIDHPDTSTASGPESSLIIATGPGLHRRQSDVVDALCRMGHLSPTDLVPRPFTPLGYFDCSPLRGDYAVAVCVDFVPTADDAAAQESAFDEWYTHEHMSDVCRAPGIHRAWRVVADDDTPRRYWCIYESEAPEIFMASRKGHAPWGGLWLNNIDKSTFRRTYFKLHGFLDTEATITKEVS</sequence>
<evidence type="ECO:0000313" key="1">
    <source>
        <dbReference type="EMBL" id="MFC5993631.1"/>
    </source>
</evidence>
<dbReference type="InterPro" id="IPR011008">
    <property type="entry name" value="Dimeric_a/b-barrel"/>
</dbReference>